<protein>
    <recommendedName>
        <fullName evidence="2">Beta-carotene isomerase D27-like C-terminal domain-containing protein</fullName>
    </recommendedName>
</protein>
<dbReference type="PANTHER" id="PTHR33591:SF2">
    <property type="entry name" value="BETA-CAROTENE ISOMERASE D27"/>
    <property type="match status" value="1"/>
</dbReference>
<dbReference type="InterPro" id="IPR038938">
    <property type="entry name" value="D27-like"/>
</dbReference>
<reference evidence="3" key="1">
    <citation type="submission" date="2021-01" db="EMBL/GenBank/DDBJ databases">
        <authorList>
            <person name="Corre E."/>
            <person name="Pelletier E."/>
            <person name="Niang G."/>
            <person name="Scheremetjew M."/>
            <person name="Finn R."/>
            <person name="Kale V."/>
            <person name="Holt S."/>
            <person name="Cochrane G."/>
            <person name="Meng A."/>
            <person name="Brown T."/>
            <person name="Cohen L."/>
        </authorList>
    </citation>
    <scope>NUCLEOTIDE SEQUENCE</scope>
    <source>
        <strain evidence="3">379</strain>
    </source>
</reference>
<evidence type="ECO:0000256" key="1">
    <source>
        <dbReference type="SAM" id="MobiDB-lite"/>
    </source>
</evidence>
<accession>A0A7S3WTE8</accession>
<dbReference type="AlphaFoldDB" id="A0A7S3WTE8"/>
<evidence type="ECO:0000259" key="2">
    <source>
        <dbReference type="Pfam" id="PF13225"/>
    </source>
</evidence>
<dbReference type="InterPro" id="IPR025114">
    <property type="entry name" value="D27-like_C"/>
</dbReference>
<organism evidence="3">
    <name type="scientific">Emiliania huxleyi</name>
    <name type="common">Coccolithophore</name>
    <name type="synonym">Pontosphaera huxleyi</name>
    <dbReference type="NCBI Taxonomy" id="2903"/>
    <lineage>
        <taxon>Eukaryota</taxon>
        <taxon>Haptista</taxon>
        <taxon>Haptophyta</taxon>
        <taxon>Prymnesiophyceae</taxon>
        <taxon>Isochrysidales</taxon>
        <taxon>Noelaerhabdaceae</taxon>
        <taxon>Emiliania</taxon>
    </lineage>
</organism>
<gene>
    <name evidence="3" type="ORF">EHUX00137_LOCUS33843</name>
</gene>
<sequence length="427" mass="46468">MLPTLAVCASFLSPQLARPPAESRAAPQPRCSVALALTLGQQPRSAVELLQLAQQLLALEPTPLAVAQLTDAIDYPRPAAIDDAGGVMPRLADALKRQRRAWLLVALLREDRDKYVETVSFLKIPRDELPNRQGVPLRACDPDPRRRDSGSGEPLVEGLNAEGLVPDCALEDVPMGENPLEAVLLETTRNIYAGETGVSRNPERSIRGLIDEMRRFMLSAEGVAASSQQEVLVRTLRTLMTPVLPPFYRIFMGGLVPRHDPGDSRVGADPKWLADGVQWVRARLPFGRSYLEPGRQLGPWFYAPALTAVVAPYAFGFLVGPASLNRRADGEVGGLVVEKCKFLQESSCKGMCLNSCKLPAQQLFSELGLPLRVSPNFETQECQWSFGEAAPPPDEDPTWPKGCVVGCTSREAMRELSGGGPAVRACE</sequence>
<feature type="compositionally biased region" description="Basic and acidic residues" evidence="1">
    <location>
        <begin position="140"/>
        <end position="150"/>
    </location>
</feature>
<dbReference type="PANTHER" id="PTHR33591">
    <property type="entry name" value="BETA-CAROTENE ISOMERASE D27"/>
    <property type="match status" value="1"/>
</dbReference>
<dbReference type="EMBL" id="HBIR01043368">
    <property type="protein sequence ID" value="CAE0576617.1"/>
    <property type="molecule type" value="Transcribed_RNA"/>
</dbReference>
<name>A0A7S3WTE8_EMIHU</name>
<feature type="domain" description="Beta-carotene isomerase D27-like C-terminal" evidence="2">
    <location>
        <begin position="332"/>
        <end position="394"/>
    </location>
</feature>
<proteinExistence type="predicted"/>
<dbReference type="GO" id="GO:0005506">
    <property type="term" value="F:iron ion binding"/>
    <property type="evidence" value="ECO:0007669"/>
    <property type="project" value="InterPro"/>
</dbReference>
<feature type="region of interest" description="Disordered" evidence="1">
    <location>
        <begin position="132"/>
        <end position="158"/>
    </location>
</feature>
<dbReference type="Pfam" id="PF13225">
    <property type="entry name" value="D27-like_C"/>
    <property type="match status" value="1"/>
</dbReference>
<evidence type="ECO:0000313" key="3">
    <source>
        <dbReference type="EMBL" id="CAE0576617.1"/>
    </source>
</evidence>